<organism evidence="2 3">
    <name type="scientific">Stackebrandtia nassauensis (strain DSM 44728 / CIP 108903 / NRRL B-16338 / NBRC 102104 / LLR-40K-21)</name>
    <dbReference type="NCBI Taxonomy" id="446470"/>
    <lineage>
        <taxon>Bacteria</taxon>
        <taxon>Bacillati</taxon>
        <taxon>Actinomycetota</taxon>
        <taxon>Actinomycetes</taxon>
        <taxon>Glycomycetales</taxon>
        <taxon>Glycomycetaceae</taxon>
        <taxon>Stackebrandtia</taxon>
    </lineage>
</organism>
<evidence type="ECO:0000313" key="3">
    <source>
        <dbReference type="Proteomes" id="UP000000844"/>
    </source>
</evidence>
<dbReference type="EMBL" id="CP001778">
    <property type="protein sequence ID" value="ADD39778.1"/>
    <property type="molecule type" value="Genomic_DNA"/>
</dbReference>
<dbReference type="KEGG" id="sna:Snas_0056"/>
<dbReference type="RefSeq" id="WP_013015349.1">
    <property type="nucleotide sequence ID" value="NC_013947.1"/>
</dbReference>
<evidence type="ECO:0000313" key="2">
    <source>
        <dbReference type="EMBL" id="ADD39778.1"/>
    </source>
</evidence>
<dbReference type="AlphaFoldDB" id="D3Q0B4"/>
<sequence>MSAQRTEALALLGPATDRLIDTVRGLSDAQLRADSLLPGWSRGHVLTHVARQADAMCNLLTWASTGVETPAYASQESRAADIEAGSGRSADELVADLRASAERFLAKVAETSDDAWGAQVRVLNSELFPAEQTVSRRLAEVELHHVDLGLEYRAADWPKQFADIELPEPSATFRAERASW</sequence>
<dbReference type="InterPro" id="IPR024344">
    <property type="entry name" value="MDMPI_metal-binding"/>
</dbReference>
<dbReference type="SUPFAM" id="SSF109854">
    <property type="entry name" value="DinB/YfiT-like putative metalloenzymes"/>
    <property type="match status" value="1"/>
</dbReference>
<protein>
    <recommendedName>
        <fullName evidence="1">Mycothiol-dependent maleylpyruvate isomerase metal-binding domain-containing protein</fullName>
    </recommendedName>
</protein>
<evidence type="ECO:0000259" key="1">
    <source>
        <dbReference type="Pfam" id="PF11716"/>
    </source>
</evidence>
<proteinExistence type="predicted"/>
<dbReference type="OrthoDB" id="5118203at2"/>
<dbReference type="STRING" id="446470.Snas_0056"/>
<keyword evidence="3" id="KW-1185">Reference proteome</keyword>
<dbReference type="GO" id="GO:0046872">
    <property type="term" value="F:metal ion binding"/>
    <property type="evidence" value="ECO:0007669"/>
    <property type="project" value="InterPro"/>
</dbReference>
<gene>
    <name evidence="2" type="ordered locus">Snas_0056</name>
</gene>
<dbReference type="InterPro" id="IPR017517">
    <property type="entry name" value="Maleyloyr_isom"/>
</dbReference>
<accession>D3Q0B4</accession>
<dbReference type="Gene3D" id="1.20.120.450">
    <property type="entry name" value="dinb family like domain"/>
    <property type="match status" value="1"/>
</dbReference>
<feature type="domain" description="Mycothiol-dependent maleylpyruvate isomerase metal-binding" evidence="1">
    <location>
        <begin position="13"/>
        <end position="148"/>
    </location>
</feature>
<name>D3Q0B4_STANL</name>
<dbReference type="Pfam" id="PF11716">
    <property type="entry name" value="MDMPI_N"/>
    <property type="match status" value="1"/>
</dbReference>
<dbReference type="NCBIfam" id="TIGR03083">
    <property type="entry name" value="maleylpyruvate isomerase family mycothiol-dependent enzyme"/>
    <property type="match status" value="1"/>
</dbReference>
<dbReference type="eggNOG" id="ENOG5031RF6">
    <property type="taxonomic scope" value="Bacteria"/>
</dbReference>
<dbReference type="InterPro" id="IPR034660">
    <property type="entry name" value="DinB/YfiT-like"/>
</dbReference>
<dbReference type="HOGENOM" id="CLU_077935_0_0_11"/>
<dbReference type="Proteomes" id="UP000000844">
    <property type="component" value="Chromosome"/>
</dbReference>
<reference evidence="2 3" key="1">
    <citation type="journal article" date="2009" name="Stand. Genomic Sci.">
        <title>Complete genome sequence of Stackebrandtia nassauensis type strain (LLR-40K-21).</title>
        <authorList>
            <person name="Munk C."/>
            <person name="Lapidus A."/>
            <person name="Copeland A."/>
            <person name="Jando M."/>
            <person name="Mayilraj S."/>
            <person name="Glavina Del Rio T."/>
            <person name="Nolan M."/>
            <person name="Chen F."/>
            <person name="Lucas S."/>
            <person name="Tice H."/>
            <person name="Cheng J.F."/>
            <person name="Han C."/>
            <person name="Detter J.C."/>
            <person name="Bruce D."/>
            <person name="Goodwin L."/>
            <person name="Chain P."/>
            <person name="Pitluck S."/>
            <person name="Goker M."/>
            <person name="Ovchinikova G."/>
            <person name="Pati A."/>
            <person name="Ivanova N."/>
            <person name="Mavromatis K."/>
            <person name="Chen A."/>
            <person name="Palaniappan K."/>
            <person name="Land M."/>
            <person name="Hauser L."/>
            <person name="Chang Y.J."/>
            <person name="Jeffries C.D."/>
            <person name="Bristow J."/>
            <person name="Eisen J.A."/>
            <person name="Markowitz V."/>
            <person name="Hugenholtz P."/>
            <person name="Kyrpides N.C."/>
            <person name="Klenk H.P."/>
        </authorList>
    </citation>
    <scope>NUCLEOTIDE SEQUENCE [LARGE SCALE GENOMIC DNA]</scope>
    <source>
        <strain evidence="3">DSM 44728 / CIP 108903 / NRRL B-16338 / NBRC 102104 / LLR-40K-21</strain>
    </source>
</reference>